<dbReference type="KEGG" id="pdis:D8B20_10135"/>
<gene>
    <name evidence="1" type="ORF">D8B20_10135</name>
</gene>
<name>A0A518XDJ5_9GAMM</name>
<dbReference type="EMBL" id="CP032702">
    <property type="protein sequence ID" value="QDY42230.1"/>
    <property type="molecule type" value="Genomic_DNA"/>
</dbReference>
<protein>
    <submittedName>
        <fullName evidence="1">Uncharacterized protein</fullName>
    </submittedName>
</protein>
<evidence type="ECO:0000313" key="2">
    <source>
        <dbReference type="Proteomes" id="UP000319411"/>
    </source>
</evidence>
<sequence>MVAAHLPARLVQMGCHNLVVFIMRVAIISQGEILSVALSEDDSLELPAQYSAVSLPNDSQVGPQFKYDEKYGKFTAPPDASI</sequence>
<evidence type="ECO:0000313" key="1">
    <source>
        <dbReference type="EMBL" id="QDY42230.1"/>
    </source>
</evidence>
<keyword evidence="2" id="KW-1185">Reference proteome</keyword>
<reference evidence="1 2" key="1">
    <citation type="submission" date="2018-10" db="EMBL/GenBank/DDBJ databases">
        <title>Genome Sequencing of Pantoea dispersa DSM 32899.</title>
        <authorList>
            <person name="Nawrath M."/>
            <person name="Ottenheim C."/>
            <person name="Wilm A."/>
            <person name="Zimmermann W."/>
            <person name="Wu J.C."/>
        </authorList>
    </citation>
    <scope>NUCLEOTIDE SEQUENCE [LARGE SCALE GENOMIC DNA]</scope>
    <source>
        <strain evidence="1 2">DSM 32899</strain>
    </source>
</reference>
<dbReference type="Proteomes" id="UP000319411">
    <property type="component" value="Chromosome"/>
</dbReference>
<organism evidence="1 2">
    <name type="scientific">Candidatus Pantoea soli</name>
    <dbReference type="NCBI Taxonomy" id="3098669"/>
    <lineage>
        <taxon>Bacteria</taxon>
        <taxon>Pseudomonadati</taxon>
        <taxon>Pseudomonadota</taxon>
        <taxon>Gammaproteobacteria</taxon>
        <taxon>Enterobacterales</taxon>
        <taxon>Erwiniaceae</taxon>
        <taxon>Pantoea</taxon>
    </lineage>
</organism>
<accession>A0A518XDJ5</accession>
<dbReference type="RefSeq" id="WP_145888765.1">
    <property type="nucleotide sequence ID" value="NZ_CP032702.1"/>
</dbReference>
<proteinExistence type="predicted"/>
<dbReference type="AlphaFoldDB" id="A0A518XDJ5"/>